<proteinExistence type="predicted"/>
<evidence type="ECO:0000313" key="3">
    <source>
        <dbReference type="Proteomes" id="UP000826271"/>
    </source>
</evidence>
<dbReference type="InterPro" id="IPR055357">
    <property type="entry name" value="LRR_At1g61320_AtMIF1"/>
</dbReference>
<dbReference type="SUPFAM" id="SSF52047">
    <property type="entry name" value="RNI-like"/>
    <property type="match status" value="1"/>
</dbReference>
<sequence>MPRDRLSTLSDSLLLRIISLLRMKKAVMTCVLSKRWRFLWTDLSEFTFYQISSETENIRKLVDFVNRTLVLCNGDLVKRIGFSFKYANCFASAVNAWIEFAVKYRVKDVALTLLYSSEDKYILPQIMYSHSSLEMLSLRNCIITPRGDVEWGSLKQLYLEKVELQQPLIAKILSGCPVLYSLYLKECSGFDRLEVNSQSLMSLTVINNESFLEISVPYIHCLEISACSKQRFRLKNISSLVEASIDFDIVLDAINYFQKLFVSLQHVKNLKLGPHCIQVLSMLAKNGLLLPIPKQDCLTLNLLMNKPSIPHIHRLLGLFPDLETLVIKRSYLSYQDGEGHDLYACDLKCDLLHLKSVDVEMFEESYIGGPMLKLVQLLLKKAIVLEKMVIKVKFRGISSTPHSSGYIKIAEMLLSYPRSSPKAVVVLVDD</sequence>
<gene>
    <name evidence="2" type="ORF">BUALT_Bualt12G0013600</name>
</gene>
<feature type="domain" description="At1g61320/AtMIF1 LRR" evidence="1">
    <location>
        <begin position="86"/>
        <end position="272"/>
    </location>
</feature>
<reference evidence="2" key="1">
    <citation type="submission" date="2019-10" db="EMBL/GenBank/DDBJ databases">
        <authorList>
            <person name="Zhang R."/>
            <person name="Pan Y."/>
            <person name="Wang J."/>
            <person name="Ma R."/>
            <person name="Yu S."/>
        </authorList>
    </citation>
    <scope>NUCLEOTIDE SEQUENCE</scope>
    <source>
        <strain evidence="2">LA-IB0</strain>
        <tissue evidence="2">Leaf</tissue>
    </source>
</reference>
<evidence type="ECO:0000313" key="2">
    <source>
        <dbReference type="EMBL" id="KAG8371926.1"/>
    </source>
</evidence>
<dbReference type="PANTHER" id="PTHR31900:SF32">
    <property type="entry name" value="F-BOX_RNI_FBD-LIKE DOMAIN PROTEIN"/>
    <property type="match status" value="1"/>
</dbReference>
<comment type="caution">
    <text evidence="2">The sequence shown here is derived from an EMBL/GenBank/DDBJ whole genome shotgun (WGS) entry which is preliminary data.</text>
</comment>
<keyword evidence="3" id="KW-1185">Reference proteome</keyword>
<dbReference type="SUPFAM" id="SSF81383">
    <property type="entry name" value="F-box domain"/>
    <property type="match status" value="1"/>
</dbReference>
<protein>
    <recommendedName>
        <fullName evidence="1">At1g61320/AtMIF1 LRR domain-containing protein</fullName>
    </recommendedName>
</protein>
<organism evidence="2 3">
    <name type="scientific">Buddleja alternifolia</name>
    <dbReference type="NCBI Taxonomy" id="168488"/>
    <lineage>
        <taxon>Eukaryota</taxon>
        <taxon>Viridiplantae</taxon>
        <taxon>Streptophyta</taxon>
        <taxon>Embryophyta</taxon>
        <taxon>Tracheophyta</taxon>
        <taxon>Spermatophyta</taxon>
        <taxon>Magnoliopsida</taxon>
        <taxon>eudicotyledons</taxon>
        <taxon>Gunneridae</taxon>
        <taxon>Pentapetalae</taxon>
        <taxon>asterids</taxon>
        <taxon>lamiids</taxon>
        <taxon>Lamiales</taxon>
        <taxon>Scrophulariaceae</taxon>
        <taxon>Buddlejeae</taxon>
        <taxon>Buddleja</taxon>
    </lineage>
</organism>
<dbReference type="PANTHER" id="PTHR31900">
    <property type="entry name" value="F-BOX/RNI SUPERFAMILY PROTEIN-RELATED"/>
    <property type="match status" value="1"/>
</dbReference>
<dbReference type="InterPro" id="IPR032675">
    <property type="entry name" value="LRR_dom_sf"/>
</dbReference>
<dbReference type="InterPro" id="IPR036047">
    <property type="entry name" value="F-box-like_dom_sf"/>
</dbReference>
<dbReference type="EMBL" id="WHWC01000012">
    <property type="protein sequence ID" value="KAG8371926.1"/>
    <property type="molecule type" value="Genomic_DNA"/>
</dbReference>
<dbReference type="InterPro" id="IPR050232">
    <property type="entry name" value="FBL13/AtMIF1-like"/>
</dbReference>
<name>A0AAV6WUZ2_9LAMI</name>
<dbReference type="Gene3D" id="3.80.10.10">
    <property type="entry name" value="Ribonuclease Inhibitor"/>
    <property type="match status" value="1"/>
</dbReference>
<dbReference type="AlphaFoldDB" id="A0AAV6WUZ2"/>
<dbReference type="Pfam" id="PF23622">
    <property type="entry name" value="LRR_At1g61320_AtMIF1"/>
    <property type="match status" value="1"/>
</dbReference>
<accession>A0AAV6WUZ2</accession>
<evidence type="ECO:0000259" key="1">
    <source>
        <dbReference type="Pfam" id="PF23622"/>
    </source>
</evidence>
<dbReference type="Proteomes" id="UP000826271">
    <property type="component" value="Unassembled WGS sequence"/>
</dbReference>